<protein>
    <submittedName>
        <fullName evidence="1">Uncharacterized protein</fullName>
    </submittedName>
</protein>
<evidence type="ECO:0000313" key="1">
    <source>
        <dbReference type="EMBL" id="MBH5397261.1"/>
    </source>
</evidence>
<evidence type="ECO:0000313" key="2">
    <source>
        <dbReference type="Proteomes" id="UP000807370"/>
    </source>
</evidence>
<proteinExistence type="predicted"/>
<dbReference type="RefSeq" id="WP_197958647.1">
    <property type="nucleotide sequence ID" value="NZ_JACCHP010000003.1"/>
</dbReference>
<name>A0ABS0PJ82_9BRAD</name>
<reference evidence="1 2" key="1">
    <citation type="submission" date="2020-07" db="EMBL/GenBank/DDBJ databases">
        <title>Bradyrhizobium diversity isolated from nodules of indigenous legumes of Western Australia.</title>
        <authorList>
            <person name="Klepa M.S."/>
        </authorList>
    </citation>
    <scope>NUCLEOTIDE SEQUENCE [LARGE SCALE GENOMIC DNA]</scope>
    <source>
        <strain evidence="1 2">CNPSo 4010</strain>
    </source>
</reference>
<dbReference type="Proteomes" id="UP000807370">
    <property type="component" value="Unassembled WGS sequence"/>
</dbReference>
<sequence>MPVLWTRLGCSKPWKAANGAITWKSGGRLRFLPDQSLNIFQPPLQLGDRHEMAACSALVSLKPILDRLFDDFESGDVAIEGSLLQLPNKGGLHVDKKLFAAIGPVAGA</sequence>
<accession>A0ABS0PJ82</accession>
<organism evidence="1 2">
    <name type="scientific">Bradyrhizobium agreste</name>
    <dbReference type="NCBI Taxonomy" id="2751811"/>
    <lineage>
        <taxon>Bacteria</taxon>
        <taxon>Pseudomonadati</taxon>
        <taxon>Pseudomonadota</taxon>
        <taxon>Alphaproteobacteria</taxon>
        <taxon>Hyphomicrobiales</taxon>
        <taxon>Nitrobacteraceae</taxon>
        <taxon>Bradyrhizobium</taxon>
    </lineage>
</organism>
<keyword evidence="2" id="KW-1185">Reference proteome</keyword>
<comment type="caution">
    <text evidence="1">The sequence shown here is derived from an EMBL/GenBank/DDBJ whole genome shotgun (WGS) entry which is preliminary data.</text>
</comment>
<dbReference type="EMBL" id="JACCHP010000003">
    <property type="protein sequence ID" value="MBH5397261.1"/>
    <property type="molecule type" value="Genomic_DNA"/>
</dbReference>
<gene>
    <name evidence="1" type="ORF">HZZ13_05565</name>
</gene>